<keyword evidence="1 7" id="KW-1003">Cell membrane</keyword>
<accession>A0A7T4USX3</accession>
<dbReference type="GO" id="GO:0008932">
    <property type="term" value="F:lytic endotransglycosylase activity"/>
    <property type="evidence" value="ECO:0007669"/>
    <property type="project" value="UniProtKB-UniRule"/>
</dbReference>
<gene>
    <name evidence="7 8" type="primary">mltG</name>
    <name evidence="8" type="ORF">I6N98_08625</name>
</gene>
<dbReference type="PANTHER" id="PTHR30518:SF2">
    <property type="entry name" value="ENDOLYTIC MUREIN TRANSGLYCOSYLASE"/>
    <property type="match status" value="1"/>
</dbReference>
<keyword evidence="4 7" id="KW-0472">Membrane</keyword>
<comment type="function">
    <text evidence="7">Functions as a peptidoglycan terminase that cleaves nascent peptidoglycan strands endolytically to terminate their elongation.</text>
</comment>
<sequence>MLKFLFKCSVAIVFPVVLVLLSSAAYVTSVLNKPLQLNDNEVIFILPPGTGFSTAINQAETDGWLDDSTALKIYGRLFPGAAQIRAGEYRLLQGITIGEWLTKMREGQVVRRKLTLVEGWRLSEVLRLLNQHALLDGEIIGDGPELWQQLQIESPLAASPEGLMFPDTYDFQRGDSPESILRRAYQRMLAVLDEEWQTRAVGLPYESPYEALIMASIIEKETGVAAERGTIAGVFVRRLQKGMLLQTDPTIIYGLGESFDGNLRSRHLRDDDNPYNTYAHRGLPPTPIALAGREAIHAALHPEPGDALYFVARGDGSHQFSATLAEHEAAVRQYQLQRRKDYRSAPQ</sequence>
<dbReference type="RefSeq" id="WP_198571364.1">
    <property type="nucleotide sequence ID" value="NZ_CP066167.1"/>
</dbReference>
<dbReference type="GO" id="GO:0009252">
    <property type="term" value="P:peptidoglycan biosynthetic process"/>
    <property type="evidence" value="ECO:0007669"/>
    <property type="project" value="UniProtKB-UniRule"/>
</dbReference>
<organism evidence="8 9">
    <name type="scientific">Spongiibacter nanhainus</name>
    <dbReference type="NCBI Taxonomy" id="2794344"/>
    <lineage>
        <taxon>Bacteria</taxon>
        <taxon>Pseudomonadati</taxon>
        <taxon>Pseudomonadota</taxon>
        <taxon>Gammaproteobacteria</taxon>
        <taxon>Cellvibrionales</taxon>
        <taxon>Spongiibacteraceae</taxon>
        <taxon>Spongiibacter</taxon>
    </lineage>
</organism>
<dbReference type="InterPro" id="IPR003770">
    <property type="entry name" value="MLTG-like"/>
</dbReference>
<evidence type="ECO:0000256" key="6">
    <source>
        <dbReference type="ARBA" id="ARBA00023316"/>
    </source>
</evidence>
<comment type="catalytic activity">
    <reaction evidence="7">
        <text>a peptidoglycan chain = a peptidoglycan chain with N-acetyl-1,6-anhydromuramyl-[peptide] at the reducing end + a peptidoglycan chain with N-acetylglucosamine at the non-reducing end.</text>
        <dbReference type="EC" id="4.2.2.29"/>
    </reaction>
</comment>
<keyword evidence="9" id="KW-1185">Reference proteome</keyword>
<dbReference type="Gene3D" id="3.30.1490.480">
    <property type="entry name" value="Endolytic murein transglycosylase"/>
    <property type="match status" value="1"/>
</dbReference>
<dbReference type="KEGG" id="snan:I6N98_08625"/>
<dbReference type="Proteomes" id="UP000596063">
    <property type="component" value="Chromosome"/>
</dbReference>
<dbReference type="NCBIfam" id="TIGR00247">
    <property type="entry name" value="endolytic transglycosylase MltG"/>
    <property type="match status" value="1"/>
</dbReference>
<comment type="similarity">
    <text evidence="7">Belongs to the transglycosylase MltG family.</text>
</comment>
<proteinExistence type="inferred from homology"/>
<dbReference type="GO" id="GO:0071555">
    <property type="term" value="P:cell wall organization"/>
    <property type="evidence" value="ECO:0007669"/>
    <property type="project" value="UniProtKB-KW"/>
</dbReference>
<keyword evidence="3 7" id="KW-1133">Transmembrane helix</keyword>
<evidence type="ECO:0000313" key="9">
    <source>
        <dbReference type="Proteomes" id="UP000596063"/>
    </source>
</evidence>
<evidence type="ECO:0000256" key="3">
    <source>
        <dbReference type="ARBA" id="ARBA00022989"/>
    </source>
</evidence>
<keyword evidence="6 7" id="KW-0961">Cell wall biogenesis/degradation</keyword>
<dbReference type="PANTHER" id="PTHR30518">
    <property type="entry name" value="ENDOLYTIC MUREIN TRANSGLYCOSYLASE"/>
    <property type="match status" value="1"/>
</dbReference>
<evidence type="ECO:0000256" key="2">
    <source>
        <dbReference type="ARBA" id="ARBA00022692"/>
    </source>
</evidence>
<dbReference type="HAMAP" id="MF_02065">
    <property type="entry name" value="MltG"/>
    <property type="match status" value="1"/>
</dbReference>
<evidence type="ECO:0000256" key="7">
    <source>
        <dbReference type="HAMAP-Rule" id="MF_02065"/>
    </source>
</evidence>
<evidence type="ECO:0000256" key="4">
    <source>
        <dbReference type="ARBA" id="ARBA00023136"/>
    </source>
</evidence>
<dbReference type="CDD" id="cd08010">
    <property type="entry name" value="MltG_like"/>
    <property type="match status" value="1"/>
</dbReference>
<evidence type="ECO:0000256" key="5">
    <source>
        <dbReference type="ARBA" id="ARBA00023239"/>
    </source>
</evidence>
<keyword evidence="7" id="KW-0997">Cell inner membrane</keyword>
<dbReference type="GO" id="GO:0005886">
    <property type="term" value="C:plasma membrane"/>
    <property type="evidence" value="ECO:0007669"/>
    <property type="project" value="UniProtKB-UniRule"/>
</dbReference>
<dbReference type="EC" id="4.2.2.29" evidence="7"/>
<keyword evidence="2 7" id="KW-0812">Transmembrane</keyword>
<reference evidence="8 9" key="1">
    <citation type="submission" date="2020-12" db="EMBL/GenBank/DDBJ databases">
        <authorList>
            <person name="Shan Y."/>
        </authorList>
    </citation>
    <scope>NUCLEOTIDE SEQUENCE [LARGE SCALE GENOMIC DNA]</scope>
    <source>
        <strain evidence="9">csc3.9</strain>
    </source>
</reference>
<keyword evidence="5 7" id="KW-0456">Lyase</keyword>
<evidence type="ECO:0000313" key="8">
    <source>
        <dbReference type="EMBL" id="QQD19880.1"/>
    </source>
</evidence>
<dbReference type="AlphaFoldDB" id="A0A7T4USX3"/>
<dbReference type="FunFam" id="3.30.160.60:FF:000242">
    <property type="entry name" value="Endolytic murein transglycosylase"/>
    <property type="match status" value="1"/>
</dbReference>
<protein>
    <recommendedName>
        <fullName evidence="7">Endolytic murein transglycosylase</fullName>
        <ecNumber evidence="7">4.2.2.29</ecNumber>
    </recommendedName>
    <alternativeName>
        <fullName evidence="7">Peptidoglycan lytic transglycosylase</fullName>
    </alternativeName>
    <alternativeName>
        <fullName evidence="7">Peptidoglycan polymerization terminase</fullName>
    </alternativeName>
</protein>
<dbReference type="Gene3D" id="3.30.160.60">
    <property type="entry name" value="Classic Zinc Finger"/>
    <property type="match status" value="1"/>
</dbReference>
<dbReference type="Pfam" id="PF02618">
    <property type="entry name" value="YceG"/>
    <property type="match status" value="1"/>
</dbReference>
<feature type="site" description="Important for catalytic activity" evidence="7">
    <location>
        <position position="221"/>
    </location>
</feature>
<evidence type="ECO:0000256" key="1">
    <source>
        <dbReference type="ARBA" id="ARBA00022475"/>
    </source>
</evidence>
<name>A0A7T4USX3_9GAMM</name>
<dbReference type="EMBL" id="CP066167">
    <property type="protein sequence ID" value="QQD19880.1"/>
    <property type="molecule type" value="Genomic_DNA"/>
</dbReference>